<dbReference type="AlphaFoldDB" id="A0A0H3A616"/>
<dbReference type="InterPro" id="IPR050109">
    <property type="entry name" value="HTH-type_TetR-like_transc_reg"/>
</dbReference>
<dbReference type="FunFam" id="1.10.10.60:FF:000141">
    <property type="entry name" value="TetR family transcriptional regulator"/>
    <property type="match status" value="1"/>
</dbReference>
<organism evidence="6 7">
    <name type="scientific">Nitratidesulfovibrio vulgaris (strain DP4)</name>
    <name type="common">Desulfovibrio vulgaris</name>
    <dbReference type="NCBI Taxonomy" id="391774"/>
    <lineage>
        <taxon>Bacteria</taxon>
        <taxon>Pseudomonadati</taxon>
        <taxon>Thermodesulfobacteriota</taxon>
        <taxon>Desulfovibrionia</taxon>
        <taxon>Desulfovibrionales</taxon>
        <taxon>Desulfovibrionaceae</taxon>
        <taxon>Nitratidesulfovibrio</taxon>
    </lineage>
</organism>
<proteinExistence type="predicted"/>
<dbReference type="PRINTS" id="PR00455">
    <property type="entry name" value="HTHTETR"/>
</dbReference>
<dbReference type="Gene3D" id="1.10.10.60">
    <property type="entry name" value="Homeodomain-like"/>
    <property type="match status" value="1"/>
</dbReference>
<evidence type="ECO:0000256" key="3">
    <source>
        <dbReference type="ARBA" id="ARBA00023163"/>
    </source>
</evidence>
<evidence type="ECO:0000259" key="5">
    <source>
        <dbReference type="PROSITE" id="PS50977"/>
    </source>
</evidence>
<evidence type="ECO:0000313" key="6">
    <source>
        <dbReference type="EMBL" id="ABM27519.1"/>
    </source>
</evidence>
<gene>
    <name evidence="6" type="ordered locus">Dvul_0496</name>
</gene>
<name>A0A0H3A616_NITV4</name>
<dbReference type="PANTHER" id="PTHR30055">
    <property type="entry name" value="HTH-TYPE TRANSCRIPTIONAL REGULATOR RUTR"/>
    <property type="match status" value="1"/>
</dbReference>
<evidence type="ECO:0000313" key="7">
    <source>
        <dbReference type="Proteomes" id="UP000009173"/>
    </source>
</evidence>
<dbReference type="InterPro" id="IPR036271">
    <property type="entry name" value="Tet_transcr_reg_TetR-rel_C_sf"/>
</dbReference>
<dbReference type="PANTHER" id="PTHR30055:SF146">
    <property type="entry name" value="HTH-TYPE TRANSCRIPTIONAL DUAL REGULATOR CECR"/>
    <property type="match status" value="1"/>
</dbReference>
<dbReference type="KEGG" id="dvl:Dvul_0496"/>
<evidence type="ECO:0000256" key="4">
    <source>
        <dbReference type="PROSITE-ProRule" id="PRU00335"/>
    </source>
</evidence>
<dbReference type="GO" id="GO:0000976">
    <property type="term" value="F:transcription cis-regulatory region binding"/>
    <property type="evidence" value="ECO:0007669"/>
    <property type="project" value="TreeGrafter"/>
</dbReference>
<reference evidence="7" key="1">
    <citation type="journal article" date="2009" name="Environ. Microbiol.">
        <title>Contribution of mobile genetic elements to Desulfovibrio vulgaris genome plasticity.</title>
        <authorList>
            <person name="Walker C.B."/>
            <person name="Stolyar S."/>
            <person name="Chivian D."/>
            <person name="Pinel N."/>
            <person name="Gabster J.A."/>
            <person name="Dehal P.S."/>
            <person name="He Z."/>
            <person name="Yang Z.K."/>
            <person name="Yen H.C."/>
            <person name="Zhou J."/>
            <person name="Wall J.D."/>
            <person name="Hazen T.C."/>
            <person name="Arkin A.P."/>
            <person name="Stahl D.A."/>
        </authorList>
    </citation>
    <scope>NUCLEOTIDE SEQUENCE [LARGE SCALE GENOMIC DNA]</scope>
    <source>
        <strain evidence="7">DP4</strain>
    </source>
</reference>
<feature type="domain" description="HTH tetR-type" evidence="5">
    <location>
        <begin position="8"/>
        <end position="68"/>
    </location>
</feature>
<dbReference type="SUPFAM" id="SSF46689">
    <property type="entry name" value="Homeodomain-like"/>
    <property type="match status" value="1"/>
</dbReference>
<keyword evidence="3" id="KW-0804">Transcription</keyword>
<feature type="DNA-binding region" description="H-T-H motif" evidence="4">
    <location>
        <begin position="31"/>
        <end position="50"/>
    </location>
</feature>
<evidence type="ECO:0000256" key="1">
    <source>
        <dbReference type="ARBA" id="ARBA00023015"/>
    </source>
</evidence>
<dbReference type="SUPFAM" id="SSF48498">
    <property type="entry name" value="Tetracyclin repressor-like, C-terminal domain"/>
    <property type="match status" value="1"/>
</dbReference>
<sequence length="202" mass="22643">MALGRPPRDRRSEIIEIAGPLFLEHGYQGTSMSRIAAALGGSKGTLYAYFESKEALFEAYMEDRVRQRGAAVFNLPPHPADLHDVLRLLGKRYLGLITDEVSLSLVRLLYHEAPRFPEIGRIFYETCILRGRRHLAEYLKRADEHGALRIPDAEVAAQHFLALCQATLSMPVMLCIKDVITEEETERAVESAVSVFLAAYAV</sequence>
<dbReference type="InterPro" id="IPR001647">
    <property type="entry name" value="HTH_TetR"/>
</dbReference>
<dbReference type="HOGENOM" id="CLU_069356_27_0_7"/>
<dbReference type="Gene3D" id="1.10.357.10">
    <property type="entry name" value="Tetracycline Repressor, domain 2"/>
    <property type="match status" value="1"/>
</dbReference>
<keyword evidence="1" id="KW-0805">Transcription regulation</keyword>
<evidence type="ECO:0000256" key="2">
    <source>
        <dbReference type="ARBA" id="ARBA00023125"/>
    </source>
</evidence>
<accession>A0A0H3A616</accession>
<keyword evidence="2 4" id="KW-0238">DNA-binding</keyword>
<dbReference type="PROSITE" id="PS50977">
    <property type="entry name" value="HTH_TETR_2"/>
    <property type="match status" value="1"/>
</dbReference>
<dbReference type="InterPro" id="IPR039536">
    <property type="entry name" value="TetR_C_Proteobacteria"/>
</dbReference>
<dbReference type="EMBL" id="CP000527">
    <property type="protein sequence ID" value="ABM27519.1"/>
    <property type="molecule type" value="Genomic_DNA"/>
</dbReference>
<protein>
    <submittedName>
        <fullName evidence="6">Transcriptional regulator, TetR family</fullName>
    </submittedName>
</protein>
<dbReference type="RefSeq" id="WP_011791652.1">
    <property type="nucleotide sequence ID" value="NC_008751.1"/>
</dbReference>
<dbReference type="Pfam" id="PF00440">
    <property type="entry name" value="TetR_N"/>
    <property type="match status" value="1"/>
</dbReference>
<dbReference type="InterPro" id="IPR009057">
    <property type="entry name" value="Homeodomain-like_sf"/>
</dbReference>
<dbReference type="Pfam" id="PF14246">
    <property type="entry name" value="TetR_C_7"/>
    <property type="match status" value="1"/>
</dbReference>
<dbReference type="Proteomes" id="UP000009173">
    <property type="component" value="Chromosome"/>
</dbReference>
<dbReference type="GO" id="GO:0003700">
    <property type="term" value="F:DNA-binding transcription factor activity"/>
    <property type="evidence" value="ECO:0007669"/>
    <property type="project" value="TreeGrafter"/>
</dbReference>